<feature type="region of interest" description="Disordered" evidence="1">
    <location>
        <begin position="85"/>
        <end position="111"/>
    </location>
</feature>
<protein>
    <submittedName>
        <fullName evidence="2">Uncharacterized protein</fullName>
    </submittedName>
</protein>
<dbReference type="AlphaFoldDB" id="A0A2M6WAC1"/>
<comment type="caution">
    <text evidence="2">The sequence shown here is derived from an EMBL/GenBank/DDBJ whole genome shotgun (WGS) entry which is preliminary data.</text>
</comment>
<evidence type="ECO:0000313" key="3">
    <source>
        <dbReference type="Proteomes" id="UP000231464"/>
    </source>
</evidence>
<evidence type="ECO:0000313" key="2">
    <source>
        <dbReference type="EMBL" id="PIT89717.1"/>
    </source>
</evidence>
<dbReference type="Proteomes" id="UP000231464">
    <property type="component" value="Unassembled WGS sequence"/>
</dbReference>
<sequence length="111" mass="12975">MENIDFNNLATKEDLKSEIDKVRQDMATKDDLKAIRNDLSKVFVELDTKIDQKTEALFEMIGDFKNEMLENFDKQGKILEKLDSETAAHSTSYQEHKETLDQHEEILDDHE</sequence>
<evidence type="ECO:0000256" key="1">
    <source>
        <dbReference type="SAM" id="MobiDB-lite"/>
    </source>
</evidence>
<proteinExistence type="predicted"/>
<dbReference type="EMBL" id="PFBP01000039">
    <property type="protein sequence ID" value="PIT89717.1"/>
    <property type="molecule type" value="Genomic_DNA"/>
</dbReference>
<name>A0A2M6WAC1_9BACT</name>
<gene>
    <name evidence="2" type="ORF">COU23_02435</name>
</gene>
<organism evidence="2 3">
    <name type="scientific">Candidatus Kuenenbacteria bacterium CG10_big_fil_rev_8_21_14_0_10_36_11</name>
    <dbReference type="NCBI Taxonomy" id="1974618"/>
    <lineage>
        <taxon>Bacteria</taxon>
        <taxon>Candidatus Kueneniibacteriota</taxon>
    </lineage>
</organism>
<feature type="compositionally biased region" description="Basic and acidic residues" evidence="1">
    <location>
        <begin position="94"/>
        <end position="105"/>
    </location>
</feature>
<reference evidence="3" key="1">
    <citation type="submission" date="2017-09" db="EMBL/GenBank/DDBJ databases">
        <title>Depth-based differentiation of microbial function through sediment-hosted aquifers and enrichment of novel symbionts in the deep terrestrial subsurface.</title>
        <authorList>
            <person name="Probst A.J."/>
            <person name="Ladd B."/>
            <person name="Jarett J.K."/>
            <person name="Geller-Mcgrath D.E."/>
            <person name="Sieber C.M.K."/>
            <person name="Emerson J.B."/>
            <person name="Anantharaman K."/>
            <person name="Thomas B.C."/>
            <person name="Malmstrom R."/>
            <person name="Stieglmeier M."/>
            <person name="Klingl A."/>
            <person name="Woyke T."/>
            <person name="Ryan C.M."/>
            <person name="Banfield J.F."/>
        </authorList>
    </citation>
    <scope>NUCLEOTIDE SEQUENCE [LARGE SCALE GENOMIC DNA]</scope>
</reference>
<accession>A0A2M6WAC1</accession>